<dbReference type="AlphaFoldDB" id="A0A9W6TQM3"/>
<sequence>MTVLAAGRLLGARGVGFGVRLAEVVVHGSPPPVTSTTTAAAVGAAEASLSEGAAAALDEGELGALAGTEAPRVIMLSWEG</sequence>
<protein>
    <submittedName>
        <fullName evidence="1">Unnamed protein product</fullName>
    </submittedName>
</protein>
<dbReference type="Proteomes" id="UP001165083">
    <property type="component" value="Unassembled WGS sequence"/>
</dbReference>
<name>A0A9W6TQM3_9STRA</name>
<organism evidence="1 2">
    <name type="scientific">Phytophthora lilii</name>
    <dbReference type="NCBI Taxonomy" id="2077276"/>
    <lineage>
        <taxon>Eukaryota</taxon>
        <taxon>Sar</taxon>
        <taxon>Stramenopiles</taxon>
        <taxon>Oomycota</taxon>
        <taxon>Peronosporomycetes</taxon>
        <taxon>Peronosporales</taxon>
        <taxon>Peronosporaceae</taxon>
        <taxon>Phytophthora</taxon>
    </lineage>
</organism>
<keyword evidence="2" id="KW-1185">Reference proteome</keyword>
<evidence type="ECO:0000313" key="2">
    <source>
        <dbReference type="Proteomes" id="UP001165083"/>
    </source>
</evidence>
<gene>
    <name evidence="1" type="ORF">Plil01_000656000</name>
</gene>
<reference evidence="1" key="1">
    <citation type="submission" date="2023-04" db="EMBL/GenBank/DDBJ databases">
        <title>Phytophthora lilii NBRC 32176.</title>
        <authorList>
            <person name="Ichikawa N."/>
            <person name="Sato H."/>
            <person name="Tonouchi N."/>
        </authorList>
    </citation>
    <scope>NUCLEOTIDE SEQUENCE</scope>
    <source>
        <strain evidence="1">NBRC 32176</strain>
    </source>
</reference>
<dbReference type="EMBL" id="BSXW01000296">
    <property type="protein sequence ID" value="GMF17782.1"/>
    <property type="molecule type" value="Genomic_DNA"/>
</dbReference>
<proteinExistence type="predicted"/>
<evidence type="ECO:0000313" key="1">
    <source>
        <dbReference type="EMBL" id="GMF17782.1"/>
    </source>
</evidence>
<comment type="caution">
    <text evidence="1">The sequence shown here is derived from an EMBL/GenBank/DDBJ whole genome shotgun (WGS) entry which is preliminary data.</text>
</comment>
<accession>A0A9W6TQM3</accession>